<dbReference type="EMBL" id="VLLK01000001">
    <property type="protein sequence ID" value="TWJ09782.1"/>
    <property type="molecule type" value="Genomic_DNA"/>
</dbReference>
<dbReference type="Proteomes" id="UP000320547">
    <property type="component" value="Unassembled WGS sequence"/>
</dbReference>
<keyword evidence="1" id="KW-0732">Signal</keyword>
<feature type="signal peptide" evidence="1">
    <location>
        <begin position="1"/>
        <end position="23"/>
    </location>
</feature>
<proteinExistence type="predicted"/>
<gene>
    <name evidence="2" type="ORF">JN10_1428</name>
</gene>
<dbReference type="RefSeq" id="WP_067600449.1">
    <property type="nucleotide sequence ID" value="NZ_CP015963.1"/>
</dbReference>
<reference evidence="2 3" key="1">
    <citation type="submission" date="2019-07" db="EMBL/GenBank/DDBJ databases">
        <title>Genomic Encyclopedia of Archaeal and Bacterial Type Strains, Phase II (KMG-II): from individual species to whole genera.</title>
        <authorList>
            <person name="Goeker M."/>
        </authorList>
    </citation>
    <scope>NUCLEOTIDE SEQUENCE [LARGE SCALE GENOMIC DNA]</scope>
    <source>
        <strain evidence="2 3">ATCC BAA-2084</strain>
    </source>
</reference>
<sequence>MRKIITGAILIALTGIVQPSAIAQDPATFYHRFNTSKERGSLFYWFTGSGPGSLYFWRNGTEKGSAYYRLNGEHQGSEYHWLNGRLDWSLYRWHNGRGGTSEYAFYNLNFSTLGYDTAVACLGARVRIEVCDHVQEWTSRHRKYGNSWRDLVAQSQICSERAKFLPFPPTFKFAVGSIVVTK</sequence>
<evidence type="ECO:0000313" key="2">
    <source>
        <dbReference type="EMBL" id="TWJ09782.1"/>
    </source>
</evidence>
<accession>A0A562UVX8</accession>
<feature type="chain" id="PRO_5021703732" evidence="1">
    <location>
        <begin position="24"/>
        <end position="182"/>
    </location>
</feature>
<evidence type="ECO:0000256" key="1">
    <source>
        <dbReference type="SAM" id="SignalP"/>
    </source>
</evidence>
<name>A0A562UVX8_9SPHN</name>
<comment type="caution">
    <text evidence="2">The sequence shown here is derived from an EMBL/GenBank/DDBJ whole genome shotgun (WGS) entry which is preliminary data.</text>
</comment>
<dbReference type="STRING" id="476157.GCA_001663155_01926"/>
<evidence type="ECO:0000313" key="3">
    <source>
        <dbReference type="Proteomes" id="UP000320547"/>
    </source>
</evidence>
<organism evidence="2 3">
    <name type="scientific">Altererythrobacter ishigakiensis</name>
    <dbReference type="NCBI Taxonomy" id="476157"/>
    <lineage>
        <taxon>Bacteria</taxon>
        <taxon>Pseudomonadati</taxon>
        <taxon>Pseudomonadota</taxon>
        <taxon>Alphaproteobacteria</taxon>
        <taxon>Sphingomonadales</taxon>
        <taxon>Erythrobacteraceae</taxon>
        <taxon>Altererythrobacter</taxon>
    </lineage>
</organism>
<dbReference type="AlphaFoldDB" id="A0A562UVX8"/>
<keyword evidence="3" id="KW-1185">Reference proteome</keyword>
<protein>
    <submittedName>
        <fullName evidence="2">Uncharacterized protein</fullName>
    </submittedName>
</protein>